<dbReference type="Gene3D" id="2.130.10.10">
    <property type="entry name" value="YVTN repeat-like/Quinoprotein amine dehydrogenase"/>
    <property type="match status" value="1"/>
</dbReference>
<dbReference type="Proteomes" id="UP000317778">
    <property type="component" value="Unassembled WGS sequence"/>
</dbReference>
<evidence type="ECO:0000313" key="1">
    <source>
        <dbReference type="EMBL" id="TKJ43101.1"/>
    </source>
</evidence>
<gene>
    <name evidence="1" type="ORF">CEE36_04960</name>
</gene>
<reference evidence="1 2" key="1">
    <citation type="submission" date="2017-06" db="EMBL/GenBank/DDBJ databases">
        <title>Novel microbial phyla capable of carbon fixation and sulfur reduction in deep-sea sediments.</title>
        <authorList>
            <person name="Huang J."/>
            <person name="Baker B."/>
            <person name="Wang Y."/>
        </authorList>
    </citation>
    <scope>NUCLEOTIDE SEQUENCE [LARGE SCALE GENOMIC DNA]</scope>
    <source>
        <strain evidence="1">B3_TA06</strain>
    </source>
</reference>
<protein>
    <submittedName>
        <fullName evidence="1">Uncharacterized protein</fullName>
    </submittedName>
</protein>
<evidence type="ECO:0000313" key="2">
    <source>
        <dbReference type="Proteomes" id="UP000317778"/>
    </source>
</evidence>
<comment type="caution">
    <text evidence="1">The sequence shown here is derived from an EMBL/GenBank/DDBJ whole genome shotgun (WGS) entry which is preliminary data.</text>
</comment>
<dbReference type="InterPro" id="IPR015943">
    <property type="entry name" value="WD40/YVTN_repeat-like_dom_sf"/>
</dbReference>
<accession>A0A532V7D3</accession>
<name>A0A532V7D3_UNCT6</name>
<dbReference type="SUPFAM" id="SSF50998">
    <property type="entry name" value="Quinoprotein alcohol dehydrogenase-like"/>
    <property type="match status" value="1"/>
</dbReference>
<organism evidence="1 2">
    <name type="scientific">candidate division TA06 bacterium B3_TA06</name>
    <dbReference type="NCBI Taxonomy" id="2012487"/>
    <lineage>
        <taxon>Bacteria</taxon>
        <taxon>Bacteria division TA06</taxon>
    </lineage>
</organism>
<dbReference type="AlphaFoldDB" id="A0A532V7D3"/>
<dbReference type="InterPro" id="IPR011047">
    <property type="entry name" value="Quinoprotein_ADH-like_sf"/>
</dbReference>
<sequence>MSILLALLAYIYNPSDWQHYPRLDEIRNFTADAFNTVYMITNDAIIELDDDSSTPERIFGAAEGLPLEIAFAVYDTDLRRVWVVSTSGELYTFNTTGGLARKIFLTTTSSIRRLGINHEYVFLDHGSSVQAVHKRSERQADVAPDSTTVWVGSYNPQNIRKDYPFLAPWVFLDERMHQIPYSAVFTHRNKAYVSVYGYGYLVFDRLSWRETLRYQSPRASEVHSIFAADSSLYAFGKNGVDQLVLKQKKMLYHPFEWWGTTRNETPSWGVGIMDKLRRTNYEKARLIEGNLFLLERREADVFNVDKKVLSEIRTQSWIYDVDFRGDSLFVATDEGVFLTLISKGEPKPLKDERSKLYRDDVLAIVRGDHARYFWTGRLLVKQTGEGWEYFTSPGFIPVPQKAIAGRDSLIALGGAGGVVIYNPETYFQVQLTTKDGLLSDDVTALYLEGNYLWIATDAGLQRFDLNAVFP</sequence>
<proteinExistence type="predicted"/>
<dbReference type="EMBL" id="NJBO01000006">
    <property type="protein sequence ID" value="TKJ43101.1"/>
    <property type="molecule type" value="Genomic_DNA"/>
</dbReference>